<accession>A0ABM6YYP4</accession>
<proteinExistence type="predicted"/>
<organism evidence="1 2">
    <name type="scientific">Vibrio alfacsensis</name>
    <dbReference type="NCBI Taxonomy" id="1074311"/>
    <lineage>
        <taxon>Bacteria</taxon>
        <taxon>Pseudomonadati</taxon>
        <taxon>Pseudomonadota</taxon>
        <taxon>Gammaproteobacteria</taxon>
        <taxon>Vibrionales</taxon>
        <taxon>Vibrionaceae</taxon>
        <taxon>Vibrio</taxon>
    </lineage>
</organism>
<dbReference type="Proteomes" id="UP000262832">
    <property type="component" value="Chromosome II"/>
</dbReference>
<gene>
    <name evidence="1" type="ORF">D1115_18385</name>
</gene>
<keyword evidence="2" id="KW-1185">Reference proteome</keyword>
<name>A0ABM6YYP4_9VIBR</name>
<dbReference type="EMBL" id="CP032094">
    <property type="protein sequence ID" value="AXY02934.1"/>
    <property type="molecule type" value="Genomic_DNA"/>
</dbReference>
<protein>
    <submittedName>
        <fullName evidence="1">Uncharacterized protein</fullName>
    </submittedName>
</protein>
<dbReference type="RefSeq" id="WP_128812837.1">
    <property type="nucleotide sequence ID" value="NZ_CP032094.1"/>
</dbReference>
<evidence type="ECO:0000313" key="2">
    <source>
        <dbReference type="Proteomes" id="UP000262832"/>
    </source>
</evidence>
<evidence type="ECO:0000313" key="1">
    <source>
        <dbReference type="EMBL" id="AXY02934.1"/>
    </source>
</evidence>
<sequence>MQIVSWLQLYLRESDGAPIQELSDLDPALKQSTQFHDWKTSKREVRLDEVVDRCWIKSCTAGYITEVHMHADGTLDEYTLFDRLHTNGVWDLVEGVLQLTIHKGENTYQMSIVGNRNPAIHSAIEYKNGQVHSYLKLAAISQ</sequence>
<reference evidence="1 2" key="1">
    <citation type="submission" date="2018-08" db="EMBL/GenBank/DDBJ databases">
        <title>Genomic taxonomy of the Vibrionaceae family.</title>
        <authorList>
            <person name="Gomez-Gil B."/>
            <person name="Tanaka M."/>
            <person name="Sawabe T."/>
            <person name="Enciso-Ibarra K."/>
        </authorList>
    </citation>
    <scope>NUCLEOTIDE SEQUENCE [LARGE SCALE GENOMIC DNA]</scope>
    <source>
        <strain evidence="1 2">CAIM 1831</strain>
    </source>
</reference>